<dbReference type="OrthoDB" id="450143at2"/>
<evidence type="ECO:0000313" key="3">
    <source>
        <dbReference type="Proteomes" id="UP000033187"/>
    </source>
</evidence>
<dbReference type="KEGG" id="fil:BN1229_v1_2161"/>
<sequence>MNIDPRKKPLFRKVNTRTRGVRHHTGGDYRHERNTKQEKRNEADQVSRGSMHGRTQRGLDYTPLFRFLLSKVGEDWQAVHAEAISRIDREEPIFWLVARNEDEQKPYVRIGESSYFSGLYIDENGKLAKVAPDLRNEDLQPSCACCTHTFNGVSFVNRFKPEF</sequence>
<dbReference type="RefSeq" id="WP_046478182.1">
    <property type="nucleotide sequence ID" value="NZ_LN829118.1"/>
</dbReference>
<dbReference type="KEGG" id="fiy:BN1229_v1_2161"/>
<reference evidence="3" key="1">
    <citation type="submission" date="2015-02" db="EMBL/GenBank/DDBJ databases">
        <authorList>
            <person name="Chooi Y.-H."/>
        </authorList>
    </citation>
    <scope>NUCLEOTIDE SEQUENCE [LARGE SCALE GENOMIC DNA]</scope>
    <source>
        <strain evidence="3">strain Y</strain>
    </source>
</reference>
<proteinExistence type="predicted"/>
<name>A0A0D6JFG8_9HYPH</name>
<feature type="compositionally biased region" description="Basic and acidic residues" evidence="1">
    <location>
        <begin position="25"/>
        <end position="45"/>
    </location>
</feature>
<keyword evidence="3" id="KW-1185">Reference proteome</keyword>
<feature type="compositionally biased region" description="Basic residues" evidence="1">
    <location>
        <begin position="8"/>
        <end position="24"/>
    </location>
</feature>
<feature type="region of interest" description="Disordered" evidence="1">
    <location>
        <begin position="1"/>
        <end position="55"/>
    </location>
</feature>
<dbReference type="EMBL" id="LN829119">
    <property type="protein sequence ID" value="CPR19426.1"/>
    <property type="molecule type" value="Genomic_DNA"/>
</dbReference>
<dbReference type="AlphaFoldDB" id="A0A0D6JFG8"/>
<accession>A0A0D6JFG8</accession>
<protein>
    <submittedName>
        <fullName evidence="2">Uncharacterized protein</fullName>
    </submittedName>
</protein>
<dbReference type="Proteomes" id="UP000033187">
    <property type="component" value="Chromosome 1"/>
</dbReference>
<organism evidence="2 3">
    <name type="scientific">Candidatus Filomicrobium marinum</name>
    <dbReference type="NCBI Taxonomy" id="1608628"/>
    <lineage>
        <taxon>Bacteria</taxon>
        <taxon>Pseudomonadati</taxon>
        <taxon>Pseudomonadota</taxon>
        <taxon>Alphaproteobacteria</taxon>
        <taxon>Hyphomicrobiales</taxon>
        <taxon>Hyphomicrobiaceae</taxon>
        <taxon>Filomicrobium</taxon>
    </lineage>
</organism>
<gene>
    <name evidence="2" type="ORF">YBN1229_v1_2161</name>
</gene>
<evidence type="ECO:0000256" key="1">
    <source>
        <dbReference type="SAM" id="MobiDB-lite"/>
    </source>
</evidence>
<evidence type="ECO:0000313" key="2">
    <source>
        <dbReference type="EMBL" id="CPR19426.1"/>
    </source>
</evidence>